<organism evidence="5 6">
    <name type="scientific">Batillaria attramentaria</name>
    <dbReference type="NCBI Taxonomy" id="370345"/>
    <lineage>
        <taxon>Eukaryota</taxon>
        <taxon>Metazoa</taxon>
        <taxon>Spiralia</taxon>
        <taxon>Lophotrochozoa</taxon>
        <taxon>Mollusca</taxon>
        <taxon>Gastropoda</taxon>
        <taxon>Caenogastropoda</taxon>
        <taxon>Sorbeoconcha</taxon>
        <taxon>Cerithioidea</taxon>
        <taxon>Batillariidae</taxon>
        <taxon>Batillaria</taxon>
    </lineage>
</organism>
<comment type="caution">
    <text evidence="5">The sequence shown here is derived from an EMBL/GenBank/DDBJ whole genome shotgun (WGS) entry which is preliminary data.</text>
</comment>
<keyword evidence="2" id="KW-0175">Coiled coil</keyword>
<name>A0ABD0KQU9_9CAEN</name>
<dbReference type="Gene3D" id="1.10.10.1890">
    <property type="entry name" value="Ska1 microtubule binding domain-like"/>
    <property type="match status" value="1"/>
</dbReference>
<dbReference type="PANTHER" id="PTHR28573">
    <property type="entry name" value="SPINDLE AND KINETOCHORE-ASSOCIATED PROTEIN 1"/>
    <property type="match status" value="1"/>
</dbReference>
<keyword evidence="6" id="KW-1185">Reference proteome</keyword>
<dbReference type="Proteomes" id="UP001519460">
    <property type="component" value="Unassembled WGS sequence"/>
</dbReference>
<dbReference type="AlphaFoldDB" id="A0ABD0KQU9"/>
<accession>A0ABD0KQU9</accession>
<dbReference type="PANTHER" id="PTHR28573:SF1">
    <property type="entry name" value="SPINDLE AND KINETOCHORE-ASSOCIATED PROTEIN 1"/>
    <property type="match status" value="1"/>
</dbReference>
<evidence type="ECO:0000256" key="2">
    <source>
        <dbReference type="ARBA" id="ARBA00023054"/>
    </source>
</evidence>
<gene>
    <name evidence="5" type="ORF">BaRGS_00019504</name>
</gene>
<comment type="similarity">
    <text evidence="1">Belongs to the SKA1 family.</text>
</comment>
<proteinExistence type="inferred from homology"/>
<dbReference type="EMBL" id="JACVVK020000140">
    <property type="protein sequence ID" value="KAK7489252.1"/>
    <property type="molecule type" value="Genomic_DNA"/>
</dbReference>
<evidence type="ECO:0000313" key="6">
    <source>
        <dbReference type="Proteomes" id="UP001519460"/>
    </source>
</evidence>
<evidence type="ECO:0000256" key="4">
    <source>
        <dbReference type="ARBA" id="ARBA00047202"/>
    </source>
</evidence>
<protein>
    <recommendedName>
        <fullName evidence="3">SKA complex subunit 1</fullName>
    </recommendedName>
    <alternativeName>
        <fullName evidence="4">Spindle and kinetochore-associated protein 1</fullName>
    </alternativeName>
</protein>
<dbReference type="InterPro" id="IPR042031">
    <property type="entry name" value="SKA1_MBD_sf"/>
</dbReference>
<reference evidence="5 6" key="1">
    <citation type="journal article" date="2023" name="Sci. Data">
        <title>Genome assembly of the Korean intertidal mud-creeper Batillaria attramentaria.</title>
        <authorList>
            <person name="Patra A.K."/>
            <person name="Ho P.T."/>
            <person name="Jun S."/>
            <person name="Lee S.J."/>
            <person name="Kim Y."/>
            <person name="Won Y.J."/>
        </authorList>
    </citation>
    <scope>NUCLEOTIDE SEQUENCE [LARGE SCALE GENOMIC DNA]</scope>
    <source>
        <strain evidence="5">Wonlab-2016</strain>
    </source>
</reference>
<evidence type="ECO:0000313" key="5">
    <source>
        <dbReference type="EMBL" id="KAK7489252.1"/>
    </source>
</evidence>
<dbReference type="Pfam" id="PF07160">
    <property type="entry name" value="SKA1"/>
    <property type="match status" value="1"/>
</dbReference>
<evidence type="ECO:0000256" key="3">
    <source>
        <dbReference type="ARBA" id="ARBA00047182"/>
    </source>
</evidence>
<sequence length="208" mass="23839">MDASSLEELSSHFEEKLSRLTATLAIESSLNHSDNDVKAESQQSMESVWCELDDLSVILTLMRTHMAEQQQVLSGVQQSVASPCPLIEYLTVDEFGDVPKYMKGRLTYQQVNTFIDEMNKACKSKYKLLRQKKSTLNDANRKRFETLKMQESKDTAGAYFVTESDLQEWSNVKLSKENRSILTVLRHCGRMYEIRSGSLVRYAVVDLY</sequence>
<dbReference type="InterPro" id="IPR009829">
    <property type="entry name" value="SKA1"/>
</dbReference>
<dbReference type="FunFam" id="1.10.10.1890:FF:000002">
    <property type="entry name" value="Spindle and kinetochore-associated protein 1"/>
    <property type="match status" value="1"/>
</dbReference>
<evidence type="ECO:0000256" key="1">
    <source>
        <dbReference type="ARBA" id="ARBA00006836"/>
    </source>
</evidence>